<organism evidence="3 4">
    <name type="scientific">Rickettsia tamurae subsp. buchneri</name>
    <dbReference type="NCBI Taxonomy" id="1462938"/>
    <lineage>
        <taxon>Bacteria</taxon>
        <taxon>Pseudomonadati</taxon>
        <taxon>Pseudomonadota</taxon>
        <taxon>Alphaproteobacteria</taxon>
        <taxon>Rickettsiales</taxon>
        <taxon>Rickettsiaceae</taxon>
        <taxon>Rickettsieae</taxon>
        <taxon>Rickettsia</taxon>
        <taxon>spotted fever group</taxon>
    </lineage>
</organism>
<dbReference type="AlphaFoldDB" id="A0A8E1C097"/>
<dbReference type="InterPro" id="IPR027417">
    <property type="entry name" value="P-loop_NTPase"/>
</dbReference>
<accession>A0A8E1C097</accession>
<dbReference type="EMBL" id="JFKF01000087">
    <property type="protein sequence ID" value="KDO02966.1"/>
    <property type="molecule type" value="Genomic_DNA"/>
</dbReference>
<feature type="domain" description="AAA+ ATPase" evidence="1">
    <location>
        <begin position="3"/>
        <end position="135"/>
    </location>
</feature>
<dbReference type="Gene3D" id="3.40.50.300">
    <property type="entry name" value="P-loop containing nucleotide triphosphate hydrolases"/>
    <property type="match status" value="1"/>
</dbReference>
<dbReference type="CDD" id="cd00009">
    <property type="entry name" value="AAA"/>
    <property type="match status" value="1"/>
</dbReference>
<dbReference type="InterPro" id="IPR002611">
    <property type="entry name" value="IstB_ATP-bd"/>
</dbReference>
<dbReference type="SMART" id="SM00382">
    <property type="entry name" value="AAA"/>
    <property type="match status" value="1"/>
</dbReference>
<gene>
    <name evidence="3" type="ORF">REISMN_03795</name>
    <name evidence="2" type="ORF">REISMN_04175</name>
</gene>
<dbReference type="InterPro" id="IPR003593">
    <property type="entry name" value="AAA+_ATPase"/>
</dbReference>
<evidence type="ECO:0000313" key="4">
    <source>
        <dbReference type="Proteomes" id="UP000027161"/>
    </source>
</evidence>
<dbReference type="EMBL" id="JFKF01000072">
    <property type="protein sequence ID" value="KDO03050.1"/>
    <property type="molecule type" value="Genomic_DNA"/>
</dbReference>
<dbReference type="GO" id="GO:0006260">
    <property type="term" value="P:DNA replication"/>
    <property type="evidence" value="ECO:0007669"/>
    <property type="project" value="TreeGrafter"/>
</dbReference>
<evidence type="ECO:0000313" key="3">
    <source>
        <dbReference type="EMBL" id="KDO03050.1"/>
    </source>
</evidence>
<dbReference type="Pfam" id="PF01695">
    <property type="entry name" value="IstB_IS21"/>
    <property type="match status" value="1"/>
</dbReference>
<dbReference type="InterPro" id="IPR020591">
    <property type="entry name" value="Chromosome_initiator_DnaA-like"/>
</dbReference>
<proteinExistence type="predicted"/>
<evidence type="ECO:0000259" key="1">
    <source>
        <dbReference type="SMART" id="SM00382"/>
    </source>
</evidence>
<dbReference type="SUPFAM" id="SSF52540">
    <property type="entry name" value="P-loop containing nucleoside triphosphate hydrolases"/>
    <property type="match status" value="1"/>
</dbReference>
<dbReference type="PRINTS" id="PR00051">
    <property type="entry name" value="DNAA"/>
</dbReference>
<protein>
    <submittedName>
        <fullName evidence="3">Transposase</fullName>
    </submittedName>
</protein>
<evidence type="ECO:0000313" key="2">
    <source>
        <dbReference type="EMBL" id="KDO02966.1"/>
    </source>
</evidence>
<name>A0A8E1C097_9RICK</name>
<dbReference type="Proteomes" id="UP000027161">
    <property type="component" value="Unassembled WGS sequence"/>
</dbReference>
<reference evidence="3 4" key="1">
    <citation type="submission" date="2014-02" db="EMBL/GenBank/DDBJ databases">
        <title>Draft genome sequence of Rickettsia buchneri sp. nov. ISO7T.</title>
        <authorList>
            <person name="Felsheim R.F."/>
            <person name="Kurtti T.J."/>
            <person name="Munderloh U.G."/>
        </authorList>
    </citation>
    <scope>NUCLEOTIDE SEQUENCE [LARGE SCALE GENOMIC DNA]</scope>
    <source>
        <strain evidence="3 4">ISO7</strain>
    </source>
</reference>
<comment type="caution">
    <text evidence="3">The sequence shown here is derived from an EMBL/GenBank/DDBJ whole genome shotgun (WGS) entry which is preliminary data.</text>
</comment>
<dbReference type="PANTHER" id="PTHR30050:SF4">
    <property type="entry name" value="ATP-BINDING PROTEIN RV3427C IN INSERTION SEQUENCE-RELATED"/>
    <property type="match status" value="1"/>
</dbReference>
<keyword evidence="4" id="KW-1185">Reference proteome</keyword>
<sequence length="163" mass="18634">MDRYENILIFGNPGTGKSHLSIGLAREWCLAGRRVLYTTAANLVQQLLEAKLSLKLKQIIKKFDYFEILIIDDISYVPYNREETDVLFTLLPERYEMSSVLITSNLVFAKWNTIFKDEMTTSAAIGRLVHHSSILKLNTESHRITTAKGKKLTIKSEDNNVIL</sequence>
<dbReference type="GO" id="GO:0005524">
    <property type="term" value="F:ATP binding"/>
    <property type="evidence" value="ECO:0007669"/>
    <property type="project" value="InterPro"/>
</dbReference>
<dbReference type="PANTHER" id="PTHR30050">
    <property type="entry name" value="CHROMOSOMAL REPLICATION INITIATOR PROTEIN DNAA"/>
    <property type="match status" value="1"/>
</dbReference>